<keyword evidence="3" id="KW-1185">Reference proteome</keyword>
<dbReference type="RefSeq" id="WP_120787847.1">
    <property type="nucleotide sequence ID" value="NZ_CP032624.1"/>
</dbReference>
<sequence>MTRVVWFLVPAGIDDPERVSGGNVYDRRLRDGLAQRGWDVRMLEAAAAADVPAALAAVPRGAVALVDGLVAGWAPDAIGAAAAIRLIVLAHMVLGAFADADGAALDAERRALAAAGRVIATSAWTAGELVRRGLVDEERVSVALPGASGAPQGHAPGSEHRLLCVGVVAPHKGQDVLLEALSRLRAREWTCTLAGSLAVAPDFAAGVARAAARFEGRVRTPGVLRSAELERAYRGAGLVVAPSRAESFGMALADARSRGIPVIASAAGGIGEAVAGGGALLVPPDDPEALAHALWRWLANPRLRARLRAEAVVATHRAPRWADTVADVDRVLGAA</sequence>
<dbReference type="KEGG" id="gry:D7I44_01375"/>
<dbReference type="Proteomes" id="UP000275069">
    <property type="component" value="Chromosome"/>
</dbReference>
<dbReference type="GO" id="GO:0009103">
    <property type="term" value="P:lipopolysaccharide biosynthetic process"/>
    <property type="evidence" value="ECO:0007669"/>
    <property type="project" value="TreeGrafter"/>
</dbReference>
<protein>
    <submittedName>
        <fullName evidence="2">Glycosyltransferase</fullName>
    </submittedName>
</protein>
<keyword evidence="1 2" id="KW-0808">Transferase</keyword>
<dbReference type="GO" id="GO:0016757">
    <property type="term" value="F:glycosyltransferase activity"/>
    <property type="evidence" value="ECO:0007669"/>
    <property type="project" value="TreeGrafter"/>
</dbReference>
<dbReference type="CDD" id="cd03801">
    <property type="entry name" value="GT4_PimA-like"/>
    <property type="match status" value="1"/>
</dbReference>
<dbReference type="Gene3D" id="3.40.50.2000">
    <property type="entry name" value="Glycogen Phosphorylase B"/>
    <property type="match status" value="2"/>
</dbReference>
<dbReference type="SUPFAM" id="SSF53756">
    <property type="entry name" value="UDP-Glycosyltransferase/glycogen phosphorylase"/>
    <property type="match status" value="1"/>
</dbReference>
<dbReference type="PANTHER" id="PTHR46401">
    <property type="entry name" value="GLYCOSYLTRANSFERASE WBBK-RELATED"/>
    <property type="match status" value="1"/>
</dbReference>
<organism evidence="2 3">
    <name type="scientific">Gryllotalpicola protaetiae</name>
    <dbReference type="NCBI Taxonomy" id="2419771"/>
    <lineage>
        <taxon>Bacteria</taxon>
        <taxon>Bacillati</taxon>
        <taxon>Actinomycetota</taxon>
        <taxon>Actinomycetes</taxon>
        <taxon>Micrococcales</taxon>
        <taxon>Microbacteriaceae</taxon>
        <taxon>Gryllotalpicola</taxon>
    </lineage>
</organism>
<dbReference type="Pfam" id="PF13692">
    <property type="entry name" value="Glyco_trans_1_4"/>
    <property type="match status" value="1"/>
</dbReference>
<dbReference type="PANTHER" id="PTHR46401:SF2">
    <property type="entry name" value="GLYCOSYLTRANSFERASE WBBK-RELATED"/>
    <property type="match status" value="1"/>
</dbReference>
<evidence type="ECO:0000313" key="2">
    <source>
        <dbReference type="EMBL" id="AYG02313.1"/>
    </source>
</evidence>
<proteinExistence type="predicted"/>
<dbReference type="OrthoDB" id="9765330at2"/>
<accession>A0A387BEI7</accession>
<gene>
    <name evidence="2" type="ORF">D7I44_01375</name>
</gene>
<dbReference type="AlphaFoldDB" id="A0A387BEI7"/>
<evidence type="ECO:0000256" key="1">
    <source>
        <dbReference type="ARBA" id="ARBA00022679"/>
    </source>
</evidence>
<reference evidence="2 3" key="1">
    <citation type="submission" date="2018-09" db="EMBL/GenBank/DDBJ databases">
        <title>Genome sequencing of strain 2DFW10M-5.</title>
        <authorList>
            <person name="Heo J."/>
            <person name="Kim S.-J."/>
            <person name="Kwon S.-W."/>
        </authorList>
    </citation>
    <scope>NUCLEOTIDE SEQUENCE [LARGE SCALE GENOMIC DNA]</scope>
    <source>
        <strain evidence="2 3">2DFW10M-5</strain>
    </source>
</reference>
<evidence type="ECO:0000313" key="3">
    <source>
        <dbReference type="Proteomes" id="UP000275069"/>
    </source>
</evidence>
<name>A0A387BEI7_9MICO</name>
<dbReference type="EMBL" id="CP032624">
    <property type="protein sequence ID" value="AYG02313.1"/>
    <property type="molecule type" value="Genomic_DNA"/>
</dbReference>